<dbReference type="SUPFAM" id="SSF52266">
    <property type="entry name" value="SGNH hydrolase"/>
    <property type="match status" value="1"/>
</dbReference>
<protein>
    <submittedName>
        <fullName evidence="2">SGNH/GDSL hydrolase family protein</fullName>
    </submittedName>
</protein>
<sequence>MERGLTTLLNKWAGKTWGTLGDSITEAGGYQPLVQEALGFASVINYGKSGCPMTAGGDRDYGATTHVGRLIDTTLDCVTIFAGVNDYRLDKPIGELGSKDVFTFHGAYAVLIEDILTKNPTCRLSLWTPLQRDKDQYDIFYVNAAGHRLIDYVEAIKQIGLLYGLPVLNLYAESGLNKLTLPHFTSDGLHPNEAGHRRIADMVVPFLLGL</sequence>
<dbReference type="InterPro" id="IPR036514">
    <property type="entry name" value="SGNH_hydro_sf"/>
</dbReference>
<dbReference type="Gene3D" id="3.40.50.1110">
    <property type="entry name" value="SGNH hydrolase"/>
    <property type="match status" value="1"/>
</dbReference>
<reference evidence="2 3" key="1">
    <citation type="submission" date="2019-10" db="EMBL/GenBank/DDBJ databases">
        <title>Description of Paenibacillus humi sp. nov.</title>
        <authorList>
            <person name="Carlier A."/>
            <person name="Qi S."/>
        </authorList>
    </citation>
    <scope>NUCLEOTIDE SEQUENCE [LARGE SCALE GENOMIC DNA]</scope>
    <source>
        <strain evidence="2 3">LMG 31461</strain>
    </source>
</reference>
<keyword evidence="3" id="KW-1185">Reference proteome</keyword>
<dbReference type="Proteomes" id="UP000653578">
    <property type="component" value="Unassembled WGS sequence"/>
</dbReference>
<dbReference type="GO" id="GO:0016787">
    <property type="term" value="F:hydrolase activity"/>
    <property type="evidence" value="ECO:0007669"/>
    <property type="project" value="UniProtKB-KW"/>
</dbReference>
<comment type="caution">
    <text evidence="2">The sequence shown here is derived from an EMBL/GenBank/DDBJ whole genome shotgun (WGS) entry which is preliminary data.</text>
</comment>
<gene>
    <name evidence="2" type="ORF">GC096_12055</name>
</gene>
<organism evidence="2 3">
    <name type="scientific">Paenibacillus plantarum</name>
    <dbReference type="NCBI Taxonomy" id="2654975"/>
    <lineage>
        <taxon>Bacteria</taxon>
        <taxon>Bacillati</taxon>
        <taxon>Bacillota</taxon>
        <taxon>Bacilli</taxon>
        <taxon>Bacillales</taxon>
        <taxon>Paenibacillaceae</taxon>
        <taxon>Paenibacillus</taxon>
    </lineage>
</organism>
<accession>A0ABX1X9Y0</accession>
<evidence type="ECO:0000259" key="1">
    <source>
        <dbReference type="Pfam" id="PF13472"/>
    </source>
</evidence>
<name>A0ABX1X9Y0_9BACL</name>
<dbReference type="InterPro" id="IPR013830">
    <property type="entry name" value="SGNH_hydro"/>
</dbReference>
<dbReference type="CDD" id="cd00229">
    <property type="entry name" value="SGNH_hydrolase"/>
    <property type="match status" value="1"/>
</dbReference>
<dbReference type="Pfam" id="PF13472">
    <property type="entry name" value="Lipase_GDSL_2"/>
    <property type="match status" value="1"/>
</dbReference>
<proteinExistence type="predicted"/>
<evidence type="ECO:0000313" key="3">
    <source>
        <dbReference type="Proteomes" id="UP000653578"/>
    </source>
</evidence>
<dbReference type="EMBL" id="WHNY01000039">
    <property type="protein sequence ID" value="NOU64760.1"/>
    <property type="molecule type" value="Genomic_DNA"/>
</dbReference>
<evidence type="ECO:0000313" key="2">
    <source>
        <dbReference type="EMBL" id="NOU64760.1"/>
    </source>
</evidence>
<feature type="domain" description="SGNH hydrolase-type esterase" evidence="1">
    <location>
        <begin position="20"/>
        <end position="198"/>
    </location>
</feature>
<keyword evidence="2" id="KW-0378">Hydrolase</keyword>